<accession>R7VBD1</accession>
<keyword evidence="3" id="KW-1185">Reference proteome</keyword>
<protein>
    <submittedName>
        <fullName evidence="1 2">Uncharacterized protein</fullName>
    </submittedName>
</protein>
<dbReference type="EnsemblMetazoa" id="CapteT224791">
    <property type="protein sequence ID" value="CapteP224791"/>
    <property type="gene ID" value="CapteG224791"/>
</dbReference>
<proteinExistence type="predicted"/>
<dbReference type="EMBL" id="AMQN01005074">
    <property type="status" value="NOT_ANNOTATED_CDS"/>
    <property type="molecule type" value="Genomic_DNA"/>
</dbReference>
<dbReference type="Proteomes" id="UP000014760">
    <property type="component" value="Unassembled WGS sequence"/>
</dbReference>
<sequence length="201" mass="22952">MSSGFKTTRRPFQGKLTRKHGVHITQVISLIKMPINAGPVMCSITSPRRNSRSIEACKKKNPPRLSTFPCHPTSRFDFRSLYLQGRLPVASPLGSRRDVGSHLRKFQFFDSLRQSIPSRQKCDEAILERDVEVQPYQKQWYHRRSAHFQPMIVKNDVEGRFSPTNRICFIATCTETGACHRPLGAQVTCNTSTQKHFHGAK</sequence>
<reference evidence="2" key="3">
    <citation type="submission" date="2015-06" db="UniProtKB">
        <authorList>
            <consortium name="EnsemblMetazoa"/>
        </authorList>
    </citation>
    <scope>IDENTIFICATION</scope>
</reference>
<gene>
    <name evidence="1" type="ORF">CAPTEDRAFT_224791</name>
</gene>
<organism evidence="1">
    <name type="scientific">Capitella teleta</name>
    <name type="common">Polychaete worm</name>
    <dbReference type="NCBI Taxonomy" id="283909"/>
    <lineage>
        <taxon>Eukaryota</taxon>
        <taxon>Metazoa</taxon>
        <taxon>Spiralia</taxon>
        <taxon>Lophotrochozoa</taxon>
        <taxon>Annelida</taxon>
        <taxon>Polychaeta</taxon>
        <taxon>Sedentaria</taxon>
        <taxon>Scolecida</taxon>
        <taxon>Capitellidae</taxon>
        <taxon>Capitella</taxon>
    </lineage>
</organism>
<evidence type="ECO:0000313" key="1">
    <source>
        <dbReference type="EMBL" id="ELU13616.1"/>
    </source>
</evidence>
<dbReference type="AlphaFoldDB" id="R7VBD1"/>
<evidence type="ECO:0000313" key="2">
    <source>
        <dbReference type="EnsemblMetazoa" id="CapteP224791"/>
    </source>
</evidence>
<reference evidence="1 3" key="2">
    <citation type="journal article" date="2013" name="Nature">
        <title>Insights into bilaterian evolution from three spiralian genomes.</title>
        <authorList>
            <person name="Simakov O."/>
            <person name="Marletaz F."/>
            <person name="Cho S.J."/>
            <person name="Edsinger-Gonzales E."/>
            <person name="Havlak P."/>
            <person name="Hellsten U."/>
            <person name="Kuo D.H."/>
            <person name="Larsson T."/>
            <person name="Lv J."/>
            <person name="Arendt D."/>
            <person name="Savage R."/>
            <person name="Osoegawa K."/>
            <person name="de Jong P."/>
            <person name="Grimwood J."/>
            <person name="Chapman J.A."/>
            <person name="Shapiro H."/>
            <person name="Aerts A."/>
            <person name="Otillar R.P."/>
            <person name="Terry A.Y."/>
            <person name="Boore J.L."/>
            <person name="Grigoriev I.V."/>
            <person name="Lindberg D.R."/>
            <person name="Seaver E.C."/>
            <person name="Weisblat D.A."/>
            <person name="Putnam N.H."/>
            <person name="Rokhsar D.S."/>
        </authorList>
    </citation>
    <scope>NUCLEOTIDE SEQUENCE</scope>
    <source>
        <strain evidence="1 3">I ESC-2004</strain>
    </source>
</reference>
<dbReference type="HOGENOM" id="CLU_1361570_0_0_1"/>
<name>R7VBD1_CAPTE</name>
<evidence type="ECO:0000313" key="3">
    <source>
        <dbReference type="Proteomes" id="UP000014760"/>
    </source>
</evidence>
<dbReference type="EMBL" id="KB295063">
    <property type="protein sequence ID" value="ELU13616.1"/>
    <property type="molecule type" value="Genomic_DNA"/>
</dbReference>
<reference evidence="3" key="1">
    <citation type="submission" date="2012-12" db="EMBL/GenBank/DDBJ databases">
        <authorList>
            <person name="Hellsten U."/>
            <person name="Grimwood J."/>
            <person name="Chapman J.A."/>
            <person name="Shapiro H."/>
            <person name="Aerts A."/>
            <person name="Otillar R.P."/>
            <person name="Terry A.Y."/>
            <person name="Boore J.L."/>
            <person name="Simakov O."/>
            <person name="Marletaz F."/>
            <person name="Cho S.-J."/>
            <person name="Edsinger-Gonzales E."/>
            <person name="Havlak P."/>
            <person name="Kuo D.-H."/>
            <person name="Larsson T."/>
            <person name="Lv J."/>
            <person name="Arendt D."/>
            <person name="Savage R."/>
            <person name="Osoegawa K."/>
            <person name="de Jong P."/>
            <person name="Lindberg D.R."/>
            <person name="Seaver E.C."/>
            <person name="Weisblat D.A."/>
            <person name="Putnam N.H."/>
            <person name="Grigoriev I.V."/>
            <person name="Rokhsar D.S."/>
        </authorList>
    </citation>
    <scope>NUCLEOTIDE SEQUENCE</scope>
    <source>
        <strain evidence="3">I ESC-2004</strain>
    </source>
</reference>